<dbReference type="GO" id="GO:0003677">
    <property type="term" value="F:DNA binding"/>
    <property type="evidence" value="ECO:0007669"/>
    <property type="project" value="UniProtKB-KW"/>
</dbReference>
<dbReference type="KEGG" id="gms:SOIL9_34050"/>
<dbReference type="GO" id="GO:0000150">
    <property type="term" value="F:DNA strand exchange activity"/>
    <property type="evidence" value="ECO:0007669"/>
    <property type="project" value="InterPro"/>
</dbReference>
<evidence type="ECO:0000313" key="7">
    <source>
        <dbReference type="Proteomes" id="UP000464178"/>
    </source>
</evidence>
<gene>
    <name evidence="6" type="ORF">SOIL9_34050</name>
</gene>
<accession>A0A6P2CZK3</accession>
<feature type="compositionally biased region" description="Basic residues" evidence="4">
    <location>
        <begin position="604"/>
        <end position="614"/>
    </location>
</feature>
<dbReference type="Gene3D" id="3.40.50.1390">
    <property type="entry name" value="Resolvase, N-terminal catalytic domain"/>
    <property type="match status" value="1"/>
</dbReference>
<dbReference type="Gene3D" id="3.90.1750.20">
    <property type="entry name" value="Putative Large Serine Recombinase, Chain B, Domain 2"/>
    <property type="match status" value="1"/>
</dbReference>
<sequence length="649" mass="73573">MTTPSAPHGSRGVAYLRISGDKQDTATQKANIQRWLARHGLQVECWYEDVGSRDLAYKRREFQLMMSRVATGCLDWIIVDSMDRFGVRDHYEFGKFACDLRDNDCELWSTTEGHLTGDDLATGVVGAVKSARSQDEQAARGKRAVEGLIEAVKNGKTPGGYPPYGYDYMCVGEDGKEKWRLRYLGHYKRVKINPDGTEQAYDGKKNFPARDQGDSLVLVPARDPKQVEAVKLIFRWFATESISYGGIAKRLGDLGYSPIYAETWYTDRVIRILRNPAALVGRTVSNKQSQGRFCEFRGGQIEAVKRKGGRAVSYRVHTQADHIYPDQWGEGLIDRDTWDTVQAKIAHKPKQCRSAKSPELWLAEFLYCSMCGRKMAGWAQPNHKADPYSYVCSSFRQFGERNKNGCRMHRVKHSEITPLVEKWLADTQQKLAEVLDAEPDLTEFEKRADRTQQDYCRLITAVWRTMKKWGVPNPEGGVWAAPSLAEAFRQHAPTHQSKERAALKALQMKYEQATESYLELPQRAREVVRAKLEVLEADIAALEERLRPMDEKLSELRTEMVAAAGRVRAAGEACRGQNQRAKAQALSRVLARIVCSFEHYQSQPKKKQTKRQKARPQGQDRSRLVSAFFEPLLGEGRELRAEGGASAQR</sequence>
<dbReference type="InterPro" id="IPR006119">
    <property type="entry name" value="Resolv_N"/>
</dbReference>
<protein>
    <recommendedName>
        <fullName evidence="5">Recombinase domain-containing protein</fullName>
    </recommendedName>
</protein>
<dbReference type="EMBL" id="LR593886">
    <property type="protein sequence ID" value="VTR94309.1"/>
    <property type="molecule type" value="Genomic_DNA"/>
</dbReference>
<dbReference type="InterPro" id="IPR036162">
    <property type="entry name" value="Resolvase-like_N_sf"/>
</dbReference>
<dbReference type="Pfam" id="PF00239">
    <property type="entry name" value="Resolvase"/>
    <property type="match status" value="1"/>
</dbReference>
<name>A0A6P2CZK3_9BACT</name>
<dbReference type="InterPro" id="IPR038109">
    <property type="entry name" value="DNA_bind_recomb_sf"/>
</dbReference>
<dbReference type="SUPFAM" id="SSF53041">
    <property type="entry name" value="Resolvase-like"/>
    <property type="match status" value="1"/>
</dbReference>
<dbReference type="InterPro" id="IPR011109">
    <property type="entry name" value="DNA_bind_recombinase_dom"/>
</dbReference>
<dbReference type="AlphaFoldDB" id="A0A6P2CZK3"/>
<dbReference type="CDD" id="cd00338">
    <property type="entry name" value="Ser_Recombinase"/>
    <property type="match status" value="1"/>
</dbReference>
<organism evidence="6 7">
    <name type="scientific">Gemmata massiliana</name>
    <dbReference type="NCBI Taxonomy" id="1210884"/>
    <lineage>
        <taxon>Bacteria</taxon>
        <taxon>Pseudomonadati</taxon>
        <taxon>Planctomycetota</taxon>
        <taxon>Planctomycetia</taxon>
        <taxon>Gemmatales</taxon>
        <taxon>Gemmataceae</taxon>
        <taxon>Gemmata</taxon>
    </lineage>
</organism>
<dbReference type="PANTHER" id="PTHR30461">
    <property type="entry name" value="DNA-INVERTASE FROM LAMBDOID PROPHAGE"/>
    <property type="match status" value="1"/>
</dbReference>
<dbReference type="InterPro" id="IPR025827">
    <property type="entry name" value="Zn_ribbon_recom_dom"/>
</dbReference>
<feature type="region of interest" description="Disordered" evidence="4">
    <location>
        <begin position="601"/>
        <end position="624"/>
    </location>
</feature>
<dbReference type="InterPro" id="IPR050639">
    <property type="entry name" value="SSR_resolvase"/>
</dbReference>
<proteinExistence type="predicted"/>
<dbReference type="Pfam" id="PF07508">
    <property type="entry name" value="Recombinase"/>
    <property type="match status" value="1"/>
</dbReference>
<keyword evidence="7" id="KW-1185">Reference proteome</keyword>
<keyword evidence="1" id="KW-0238">DNA-binding</keyword>
<dbReference type="PROSITE" id="PS51737">
    <property type="entry name" value="RECOMBINASE_DNA_BIND"/>
    <property type="match status" value="1"/>
</dbReference>
<dbReference type="PANTHER" id="PTHR30461:SF2">
    <property type="entry name" value="SERINE RECOMBINASE PINE-RELATED"/>
    <property type="match status" value="1"/>
</dbReference>
<evidence type="ECO:0000256" key="2">
    <source>
        <dbReference type="ARBA" id="ARBA00023172"/>
    </source>
</evidence>
<evidence type="ECO:0000256" key="3">
    <source>
        <dbReference type="SAM" id="Coils"/>
    </source>
</evidence>
<dbReference type="Proteomes" id="UP000464178">
    <property type="component" value="Chromosome"/>
</dbReference>
<reference evidence="6 7" key="1">
    <citation type="submission" date="2019-05" db="EMBL/GenBank/DDBJ databases">
        <authorList>
            <consortium name="Science for Life Laboratories"/>
        </authorList>
    </citation>
    <scope>NUCLEOTIDE SEQUENCE [LARGE SCALE GENOMIC DNA]</scope>
    <source>
        <strain evidence="6">Soil9</strain>
    </source>
</reference>
<evidence type="ECO:0000259" key="5">
    <source>
        <dbReference type="PROSITE" id="PS51737"/>
    </source>
</evidence>
<evidence type="ECO:0000313" key="6">
    <source>
        <dbReference type="EMBL" id="VTR94309.1"/>
    </source>
</evidence>
<dbReference type="SMART" id="SM00857">
    <property type="entry name" value="Resolvase"/>
    <property type="match status" value="1"/>
</dbReference>
<keyword evidence="3" id="KW-0175">Coiled coil</keyword>
<feature type="domain" description="Recombinase" evidence="5">
    <location>
        <begin position="211"/>
        <end position="352"/>
    </location>
</feature>
<keyword evidence="2" id="KW-0233">DNA recombination</keyword>
<dbReference type="RefSeq" id="WP_162668864.1">
    <property type="nucleotide sequence ID" value="NZ_LR593886.1"/>
</dbReference>
<feature type="coiled-coil region" evidence="3">
    <location>
        <begin position="525"/>
        <end position="559"/>
    </location>
</feature>
<evidence type="ECO:0000256" key="1">
    <source>
        <dbReference type="ARBA" id="ARBA00023125"/>
    </source>
</evidence>
<evidence type="ECO:0000256" key="4">
    <source>
        <dbReference type="SAM" id="MobiDB-lite"/>
    </source>
</evidence>
<dbReference type="Pfam" id="PF13408">
    <property type="entry name" value="Zn_ribbon_recom"/>
    <property type="match status" value="1"/>
</dbReference>